<evidence type="ECO:0000313" key="2">
    <source>
        <dbReference type="EMBL" id="GAA2374255.1"/>
    </source>
</evidence>
<evidence type="ECO:0000256" key="1">
    <source>
        <dbReference type="SAM" id="Phobius"/>
    </source>
</evidence>
<keyword evidence="3" id="KW-1185">Reference proteome</keyword>
<dbReference type="PANTHER" id="PTHR19959:SF119">
    <property type="entry name" value="FUNGAL LIPASE-LIKE DOMAIN-CONTAINING PROTEIN"/>
    <property type="match status" value="1"/>
</dbReference>
<dbReference type="SUPFAM" id="SSF48452">
    <property type="entry name" value="TPR-like"/>
    <property type="match status" value="3"/>
</dbReference>
<proteinExistence type="predicted"/>
<dbReference type="InterPro" id="IPR019734">
    <property type="entry name" value="TPR_rpt"/>
</dbReference>
<name>A0ABP5UBU5_9ACTN</name>
<dbReference type="RefSeq" id="WP_344617584.1">
    <property type="nucleotide sequence ID" value="NZ_BAAARV010000075.1"/>
</dbReference>
<dbReference type="Gene3D" id="1.25.40.10">
    <property type="entry name" value="Tetratricopeptide repeat domain"/>
    <property type="match status" value="2"/>
</dbReference>
<protein>
    <recommendedName>
        <fullName evidence="4">Tetratricopeptide repeat protein</fullName>
    </recommendedName>
</protein>
<dbReference type="SUPFAM" id="SSF52540">
    <property type="entry name" value="P-loop containing nucleoside triphosphate hydrolases"/>
    <property type="match status" value="1"/>
</dbReference>
<dbReference type="EMBL" id="BAAARV010000075">
    <property type="protein sequence ID" value="GAA2374255.1"/>
    <property type="molecule type" value="Genomic_DNA"/>
</dbReference>
<comment type="caution">
    <text evidence="2">The sequence shown here is derived from an EMBL/GenBank/DDBJ whole genome shotgun (WGS) entry which is preliminary data.</text>
</comment>
<organism evidence="2 3">
    <name type="scientific">Dactylosporangium salmoneum</name>
    <dbReference type="NCBI Taxonomy" id="53361"/>
    <lineage>
        <taxon>Bacteria</taxon>
        <taxon>Bacillati</taxon>
        <taxon>Actinomycetota</taxon>
        <taxon>Actinomycetes</taxon>
        <taxon>Micromonosporales</taxon>
        <taxon>Micromonosporaceae</taxon>
        <taxon>Dactylosporangium</taxon>
    </lineage>
</organism>
<accession>A0ABP5UBU5</accession>
<dbReference type="InterPro" id="IPR027417">
    <property type="entry name" value="P-loop_NTPase"/>
</dbReference>
<dbReference type="SMART" id="SM00028">
    <property type="entry name" value="TPR"/>
    <property type="match status" value="6"/>
</dbReference>
<keyword evidence="1" id="KW-0472">Membrane</keyword>
<gene>
    <name evidence="2" type="ORF">GCM10010170_077220</name>
</gene>
<sequence length="906" mass="95531">MANDRARRWWGRAAGSLTGLAAAGGAASGTNYIHSPLIGVSVAAAGALVGFPAGLAWDRRAERLARQRQWDNLFTDGPGPGPGGHGSPDSAWYWLAPWLAVVPFETRRRRYAAAVHQWCAARLPGRVWRLSGGPGSGKTRLAIEIARALREDERQPWTVGWARPGRGAAGVELAAGWDRPTLIVVDDADARDDLGELLAALDRAAGPQTVRLLLVARDFGDWWTAVQQPLPTAVDLAGHGTRLGPIAEDAPGQRVAAKQALAWYAAKLGTDPSGPRLTGITAGTPLILLHAAALAAAHRPGPIDVTDAVAELLAEERAVWRTHAARQGLDEYPQVTTDVLRDLLAFTMLTGARTAADTHRLVPLVPGLHDAGPELVDRLNAWLHLYDRFTGYWTRPRLPGVIAEHLTADALAGNTDLAAAVALTAATDEHATRILTFLGHAATHATTAAAATTTLLDADPERLIPLAVRTARRGHHHMDRAIADAVDRHAPGWSAAQGLRDLLPQELNVLTHTQIATARACARTAPTDADRATALTLLADLHSRSGRSDEAITNAAEAVATWRNLAEADPATHRPNLAGALIALSEARRQAGHFTESVTIAVQAVAAWRTLAEAEPAVHRQHLAKALSSLAGAYRQAGRIDDAITTGAEAVALRRDLATTGSGVHRAHLAEALVTLAEASRLAGRFAEAISSAGEAASIHRDLAVTNPAPHRPSLANALTTVADAMRLAGMHGEAVANANEAVIIWRPIAAADPAVHRSHLANALTALADAQTAAGRYGEAVINATEAATAWRDLAALGSIAHQAALANGLTSLAHAQSLAHRLPEAVASATDAVAAWRPLAAADPTAYETHFATALVMLAHTRRLVGRHEEAIAAATEAVDLYDSHPEWDQANKTAAEEIIRLCS</sequence>
<reference evidence="3" key="1">
    <citation type="journal article" date="2019" name="Int. J. Syst. Evol. Microbiol.">
        <title>The Global Catalogue of Microorganisms (GCM) 10K type strain sequencing project: providing services to taxonomists for standard genome sequencing and annotation.</title>
        <authorList>
            <consortium name="The Broad Institute Genomics Platform"/>
            <consortium name="The Broad Institute Genome Sequencing Center for Infectious Disease"/>
            <person name="Wu L."/>
            <person name="Ma J."/>
        </authorList>
    </citation>
    <scope>NUCLEOTIDE SEQUENCE [LARGE SCALE GENOMIC DNA]</scope>
    <source>
        <strain evidence="3">JCM 3272</strain>
    </source>
</reference>
<keyword evidence="1" id="KW-0812">Transmembrane</keyword>
<evidence type="ECO:0008006" key="4">
    <source>
        <dbReference type="Google" id="ProtNLM"/>
    </source>
</evidence>
<dbReference type="InterPro" id="IPR011990">
    <property type="entry name" value="TPR-like_helical_dom_sf"/>
</dbReference>
<feature type="transmembrane region" description="Helical" evidence="1">
    <location>
        <begin position="38"/>
        <end position="57"/>
    </location>
</feature>
<keyword evidence="1" id="KW-1133">Transmembrane helix</keyword>
<evidence type="ECO:0000313" key="3">
    <source>
        <dbReference type="Proteomes" id="UP001501444"/>
    </source>
</evidence>
<dbReference type="PANTHER" id="PTHR19959">
    <property type="entry name" value="KINESIN LIGHT CHAIN"/>
    <property type="match status" value="1"/>
</dbReference>
<dbReference type="Proteomes" id="UP001501444">
    <property type="component" value="Unassembled WGS sequence"/>
</dbReference>